<organism evidence="2 3">
    <name type="scientific">Richelia sinica FACHB-800</name>
    <dbReference type="NCBI Taxonomy" id="1357546"/>
    <lineage>
        <taxon>Bacteria</taxon>
        <taxon>Bacillati</taxon>
        <taxon>Cyanobacteriota</taxon>
        <taxon>Cyanophyceae</taxon>
        <taxon>Nostocales</taxon>
        <taxon>Nostocaceae</taxon>
        <taxon>Richelia</taxon>
    </lineage>
</organism>
<dbReference type="InterPro" id="IPR032557">
    <property type="entry name" value="DUF4935"/>
</dbReference>
<name>A0A975Y5A2_9NOST</name>
<dbReference type="RefSeq" id="WP_190608519.1">
    <property type="nucleotide sequence ID" value="NZ_CP021056.1"/>
</dbReference>
<evidence type="ECO:0000259" key="1">
    <source>
        <dbReference type="Pfam" id="PF16289"/>
    </source>
</evidence>
<evidence type="ECO:0000313" key="3">
    <source>
        <dbReference type="Proteomes" id="UP000683511"/>
    </source>
</evidence>
<keyword evidence="3" id="KW-1185">Reference proteome</keyword>
<evidence type="ECO:0000313" key="2">
    <source>
        <dbReference type="EMBL" id="QXE24030.1"/>
    </source>
</evidence>
<feature type="domain" description="DUF4935" evidence="1">
    <location>
        <begin position="18"/>
        <end position="187"/>
    </location>
</feature>
<protein>
    <recommendedName>
        <fullName evidence="1">DUF4935 domain-containing protein</fullName>
    </recommendedName>
</protein>
<dbReference type="Pfam" id="PF16289">
    <property type="entry name" value="PIN_12"/>
    <property type="match status" value="1"/>
</dbReference>
<sequence>MELDELKKLVRAGHFGAITLDTSIFDAHGLKLESGLIRQLEQFRDSSIKLIISEVVKEELLCHLIENTKEAKKEIEKSLRQARDYWQVEENKIEKIKKLIFDGNEVQEIVNERFNQFIKATSLEIIEPNNYLTVSDLIHQYFHSKPPFSETGKKKSEFPDAIALISLEVWANKNNTKVIVVTSDNDWKRFCQSSDKLFAINDFAGALGLFQFQDAEDVCRYLSEKYELGYIENIQEAIWDALELQIYNFDIYIEADSYYRYEEEVTEIKVNGFQFKLLESPNIIFRPVNFDHDSLTVESILLVDINVECNFFFAVYDSIDKEDVGIGGNTVKTQADLDVEVLITFVGDLNKIGAEFDVDDIEIEIQAPLSINFGFIEPDWGDGGDDY</sequence>
<reference evidence="2" key="1">
    <citation type="submission" date="2017-04" db="EMBL/GenBank/DDBJ databases">
        <title>Genome deletions in a multicellular cyanobacterial endosymbiont for morphological adaptation in marine diatoms.</title>
        <authorList>
            <person name="Wang Y."/>
            <person name="Gao H."/>
            <person name="Li R."/>
            <person name="Xu X."/>
        </authorList>
    </citation>
    <scope>NUCLEOTIDE SEQUENCE</scope>
    <source>
        <strain evidence="2">FACHB 800</strain>
    </source>
</reference>
<gene>
    <name evidence="2" type="ORF">B6N60_02733</name>
</gene>
<dbReference type="EMBL" id="CP021056">
    <property type="protein sequence ID" value="QXE24030.1"/>
    <property type="molecule type" value="Genomic_DNA"/>
</dbReference>
<dbReference type="AlphaFoldDB" id="A0A975Y5A2"/>
<accession>A0A975Y5A2</accession>
<dbReference type="Proteomes" id="UP000683511">
    <property type="component" value="Chromosome"/>
</dbReference>
<dbReference type="KEGG" id="rsin:B6N60_02733"/>
<proteinExistence type="predicted"/>